<reference evidence="2" key="1">
    <citation type="journal article" date="2012" name="Science">
        <title>The Paleozoic origin of enzymatic lignin decomposition reconstructed from 31 fungal genomes.</title>
        <authorList>
            <person name="Floudas D."/>
            <person name="Binder M."/>
            <person name="Riley R."/>
            <person name="Barry K."/>
            <person name="Blanchette R.A."/>
            <person name="Henrissat B."/>
            <person name="Martinez A.T."/>
            <person name="Otillar R."/>
            <person name="Spatafora J.W."/>
            <person name="Yadav J.S."/>
            <person name="Aerts A."/>
            <person name="Benoit I."/>
            <person name="Boyd A."/>
            <person name="Carlson A."/>
            <person name="Copeland A."/>
            <person name="Coutinho P.M."/>
            <person name="de Vries R.P."/>
            <person name="Ferreira P."/>
            <person name="Findley K."/>
            <person name="Foster B."/>
            <person name="Gaskell J."/>
            <person name="Glotzer D."/>
            <person name="Gorecki P."/>
            <person name="Heitman J."/>
            <person name="Hesse C."/>
            <person name="Hori C."/>
            <person name="Igarashi K."/>
            <person name="Jurgens J.A."/>
            <person name="Kallen N."/>
            <person name="Kersten P."/>
            <person name="Kohler A."/>
            <person name="Kuees U."/>
            <person name="Kumar T.K.A."/>
            <person name="Kuo A."/>
            <person name="LaButti K."/>
            <person name="Larrondo L.F."/>
            <person name="Lindquist E."/>
            <person name="Ling A."/>
            <person name="Lombard V."/>
            <person name="Lucas S."/>
            <person name="Lundell T."/>
            <person name="Martin R."/>
            <person name="McLaughlin D.J."/>
            <person name="Morgenstern I."/>
            <person name="Morin E."/>
            <person name="Murat C."/>
            <person name="Nagy L.G."/>
            <person name="Nolan M."/>
            <person name="Ohm R.A."/>
            <person name="Patyshakuliyeva A."/>
            <person name="Rokas A."/>
            <person name="Ruiz-Duenas F.J."/>
            <person name="Sabat G."/>
            <person name="Salamov A."/>
            <person name="Samejima M."/>
            <person name="Schmutz J."/>
            <person name="Slot J.C."/>
            <person name="St John F."/>
            <person name="Stenlid J."/>
            <person name="Sun H."/>
            <person name="Sun S."/>
            <person name="Syed K."/>
            <person name="Tsang A."/>
            <person name="Wiebenga A."/>
            <person name="Young D."/>
            <person name="Pisabarro A."/>
            <person name="Eastwood D.C."/>
            <person name="Martin F."/>
            <person name="Cullen D."/>
            <person name="Grigoriev I.V."/>
            <person name="Hibbett D.S."/>
        </authorList>
    </citation>
    <scope>NUCLEOTIDE SEQUENCE [LARGE SCALE GENOMIC DNA]</scope>
    <source>
        <strain evidence="2">TFB10046</strain>
    </source>
</reference>
<protein>
    <submittedName>
        <fullName evidence="1">Uncharacterized protein</fullName>
    </submittedName>
</protein>
<proteinExistence type="predicted"/>
<evidence type="ECO:0000313" key="1">
    <source>
        <dbReference type="EMBL" id="EJD33995.1"/>
    </source>
</evidence>
<sequence>MWELKRLPFLPRALRRAVEPLFAQALGHRVSLGVTRGEVDDCWVCPVCPIFGLFGTREARDLHIKFWHEDYKGKLANNAPREPIAPLRARIYTPNPPTKIHAQGPRFPHISERVTGLPPMPDRFGYMSDHVRFEEMRVLARPGPRQIFTAAWKRWIFEHRQAFIAAPAKAMGLFLDEHAKSVRLAGRDVLKAWLLALVSHNYLTEFEFVDVYGEWAKKERERPATPPAAM</sequence>
<dbReference type="Proteomes" id="UP000006514">
    <property type="component" value="Unassembled WGS sequence"/>
</dbReference>
<accession>J0LC10</accession>
<dbReference type="EMBL" id="JH688027">
    <property type="protein sequence ID" value="EJD33995.1"/>
    <property type="molecule type" value="Genomic_DNA"/>
</dbReference>
<dbReference type="InParanoid" id="J0LC10"/>
<keyword evidence="2" id="KW-1185">Reference proteome</keyword>
<dbReference type="OrthoDB" id="10541633at2759"/>
<dbReference type="AlphaFoldDB" id="J0LC10"/>
<organism evidence="1 2">
    <name type="scientific">Auricularia subglabra (strain TFB-10046 / SS5)</name>
    <name type="common">White-rot fungus</name>
    <name type="synonym">Auricularia delicata (strain TFB10046)</name>
    <dbReference type="NCBI Taxonomy" id="717982"/>
    <lineage>
        <taxon>Eukaryota</taxon>
        <taxon>Fungi</taxon>
        <taxon>Dikarya</taxon>
        <taxon>Basidiomycota</taxon>
        <taxon>Agaricomycotina</taxon>
        <taxon>Agaricomycetes</taxon>
        <taxon>Auriculariales</taxon>
        <taxon>Auriculariaceae</taxon>
        <taxon>Auricularia</taxon>
    </lineage>
</organism>
<name>J0LC10_AURST</name>
<gene>
    <name evidence="1" type="ORF">AURDEDRAFT_176946</name>
</gene>
<evidence type="ECO:0000313" key="2">
    <source>
        <dbReference type="Proteomes" id="UP000006514"/>
    </source>
</evidence>
<dbReference type="KEGG" id="adl:AURDEDRAFT_176946"/>